<comment type="caution">
    <text evidence="1">The sequence shown here is derived from an EMBL/GenBank/DDBJ whole genome shotgun (WGS) entry which is preliminary data.</text>
</comment>
<keyword evidence="2" id="KW-1185">Reference proteome</keyword>
<accession>A0A8T0VK72</accession>
<dbReference type="Gene3D" id="2.40.10.120">
    <property type="match status" value="1"/>
</dbReference>
<dbReference type="EMBL" id="CM029040">
    <property type="protein sequence ID" value="KAG2634847.1"/>
    <property type="molecule type" value="Genomic_DNA"/>
</dbReference>
<dbReference type="AlphaFoldDB" id="A0A8T0VK72"/>
<evidence type="ECO:0000313" key="1">
    <source>
        <dbReference type="EMBL" id="KAG2634847.1"/>
    </source>
</evidence>
<dbReference type="PANTHER" id="PTHR18868:SF28">
    <property type="entry name" value="PEPTIDASE S1 DOMAIN-CONTAINING PROTEIN"/>
    <property type="match status" value="1"/>
</dbReference>
<protein>
    <submittedName>
        <fullName evidence="1">Uncharacterized protein</fullName>
    </submittedName>
</protein>
<dbReference type="PANTHER" id="PTHR18868">
    <property type="entry name" value="OS07G0665300 PROTEIN-RELATED"/>
    <property type="match status" value="1"/>
</dbReference>
<reference evidence="1" key="1">
    <citation type="submission" date="2020-05" db="EMBL/GenBank/DDBJ databases">
        <title>WGS assembly of Panicum virgatum.</title>
        <authorList>
            <person name="Lovell J.T."/>
            <person name="Jenkins J."/>
            <person name="Shu S."/>
            <person name="Juenger T.E."/>
            <person name="Schmutz J."/>
        </authorList>
    </citation>
    <scope>NUCLEOTIDE SEQUENCE</scope>
    <source>
        <strain evidence="1">AP13</strain>
    </source>
</reference>
<name>A0A8T0VK72_PANVG</name>
<evidence type="ECO:0000313" key="2">
    <source>
        <dbReference type="Proteomes" id="UP000823388"/>
    </source>
</evidence>
<organism evidence="1 2">
    <name type="scientific">Panicum virgatum</name>
    <name type="common">Blackwell switchgrass</name>
    <dbReference type="NCBI Taxonomy" id="38727"/>
    <lineage>
        <taxon>Eukaryota</taxon>
        <taxon>Viridiplantae</taxon>
        <taxon>Streptophyta</taxon>
        <taxon>Embryophyta</taxon>
        <taxon>Tracheophyta</taxon>
        <taxon>Spermatophyta</taxon>
        <taxon>Magnoliopsida</taxon>
        <taxon>Liliopsida</taxon>
        <taxon>Poales</taxon>
        <taxon>Poaceae</taxon>
        <taxon>PACMAD clade</taxon>
        <taxon>Panicoideae</taxon>
        <taxon>Panicodae</taxon>
        <taxon>Paniceae</taxon>
        <taxon>Panicinae</taxon>
        <taxon>Panicum</taxon>
        <taxon>Panicum sect. Hiantes</taxon>
    </lineage>
</organism>
<proteinExistence type="predicted"/>
<dbReference type="Proteomes" id="UP000823388">
    <property type="component" value="Chromosome 2N"/>
</dbReference>
<dbReference type="SUPFAM" id="SSF50494">
    <property type="entry name" value="Trypsin-like serine proteases"/>
    <property type="match status" value="2"/>
</dbReference>
<sequence>MLFACSGIPLPYDGASKLNLTRIVTSACLVREFNLKRNRDDNLRVEVCLPNGNSTLGFLGLYDDDIAIVTSLGFLRVDPLDLDYESAPVSSDDHVIAAGRAFSSYGLRALDGFPCTECRNTWVSTSDTTKAVLGGPLIENRVDSKGRLLGINLDLNHDDKRYTFLPLGSLKERLEHFQIFNPEVISFQNYSLPKGVSRIMPSGFMRVINQLKALGYPLPPPLVLELNGKLLNEFEDSFGELCAWKGYIGRIRSVSTGVVWSRLSRNVLHKISRRVVSLASFNEGIRFFACTGFLIKLLRGTVILTSASLVRNDDEGDIDKNLKIEVFLPPNQRRSGTVEMYNLNYNIAIISVEKRFSRTFPEDIFETNQSSEKAYQGQLISNENLKSSQKVIAVGRDACQGLLMGTIGEVQPVNKDIKLNCEELRLSTCEIRKAGVGGPLIDLGGRFIGMNFYDGRRVTPFLPKSKIVEFLN</sequence>
<dbReference type="Pfam" id="PF13365">
    <property type="entry name" value="Trypsin_2"/>
    <property type="match status" value="1"/>
</dbReference>
<gene>
    <name evidence="1" type="ORF">PVAP13_2NG328303</name>
</gene>
<dbReference type="InterPro" id="IPR009003">
    <property type="entry name" value="Peptidase_S1_PA"/>
</dbReference>